<evidence type="ECO:0000313" key="2">
    <source>
        <dbReference type="EMBL" id="RBA40132.1"/>
    </source>
</evidence>
<dbReference type="Gene3D" id="3.40.50.150">
    <property type="entry name" value="Vaccinia Virus protein VP39"/>
    <property type="match status" value="1"/>
</dbReference>
<proteinExistence type="predicted"/>
<dbReference type="InterPro" id="IPR013216">
    <property type="entry name" value="Methyltransf_11"/>
</dbReference>
<name>A0A365PDL4_9ACTN</name>
<dbReference type="GO" id="GO:0008757">
    <property type="term" value="F:S-adenosylmethionine-dependent methyltransferase activity"/>
    <property type="evidence" value="ECO:0007669"/>
    <property type="project" value="InterPro"/>
</dbReference>
<dbReference type="GO" id="GO:0032259">
    <property type="term" value="P:methylation"/>
    <property type="evidence" value="ECO:0007669"/>
    <property type="project" value="UniProtKB-KW"/>
</dbReference>
<keyword evidence="2" id="KW-0489">Methyltransferase</keyword>
<gene>
    <name evidence="2" type="ORF">DQ226_01895</name>
</gene>
<comment type="caution">
    <text evidence="2">The sequence shown here is derived from an EMBL/GenBank/DDBJ whole genome shotgun (WGS) entry which is preliminary data.</text>
</comment>
<evidence type="ECO:0000259" key="1">
    <source>
        <dbReference type="Pfam" id="PF08241"/>
    </source>
</evidence>
<dbReference type="SUPFAM" id="SSF53335">
    <property type="entry name" value="S-adenosyl-L-methionine-dependent methyltransferases"/>
    <property type="match status" value="1"/>
</dbReference>
<dbReference type="Pfam" id="PF08241">
    <property type="entry name" value="Methyltransf_11"/>
    <property type="match status" value="1"/>
</dbReference>
<accession>A0A365PDL4</accession>
<dbReference type="PANTHER" id="PTHR43591">
    <property type="entry name" value="METHYLTRANSFERASE"/>
    <property type="match status" value="1"/>
</dbReference>
<keyword evidence="2" id="KW-0808">Transferase</keyword>
<dbReference type="CDD" id="cd02440">
    <property type="entry name" value="AdoMet_MTases"/>
    <property type="match status" value="1"/>
</dbReference>
<organism evidence="2 3">
    <name type="scientific">Dietzia maris</name>
    <dbReference type="NCBI Taxonomy" id="37915"/>
    <lineage>
        <taxon>Bacteria</taxon>
        <taxon>Bacillati</taxon>
        <taxon>Actinomycetota</taxon>
        <taxon>Actinomycetes</taxon>
        <taxon>Mycobacteriales</taxon>
        <taxon>Dietziaceae</taxon>
        <taxon>Dietzia</taxon>
    </lineage>
</organism>
<dbReference type="AlphaFoldDB" id="A0A365PDL4"/>
<sequence>MVADGKKASAYARDRQLYASHVTSTNPPGHGESVRASRMWWDSEATDYHHHHGEFLGAHSADGEFVWCPEGLHEGDWHLLGDLEGRDVLEIGSGSAPCSRWIAGRGARAVAVDLSAGMLRVGAEAASRATGPAATVPLIQADAGRLPFADGSFDVAFSAFGAIPFVADSAGVMAEAARVLRPGGRFVFSVNHPMRWIFRDDPGPEGLLAVFPYFDRSPYTEYDDGELTYVEHHRTVGDRIRELVAAGFVVQDLIEPEWPEWLDREWGQWSPLRGGIFPGTAIFVATLS</sequence>
<dbReference type="Proteomes" id="UP000252187">
    <property type="component" value="Unassembled WGS sequence"/>
</dbReference>
<reference evidence="2 3" key="1">
    <citation type="submission" date="2018-06" db="EMBL/GenBank/DDBJ databases">
        <title>Whole genome sequencing of four bacterial strains from South Shetland trench revealing bio-synthetic gene clusters.</title>
        <authorList>
            <person name="Abdel-Mageed W.M."/>
            <person name="Lehri B."/>
            <person name="Jarmusch S.A."/>
            <person name="Miranda K."/>
            <person name="Goodfellow M."/>
            <person name="Jaspars M."/>
            <person name="Karlyshev A.V."/>
        </authorList>
    </citation>
    <scope>NUCLEOTIDE SEQUENCE [LARGE SCALE GENOMIC DNA]</scope>
    <source>
        <strain evidence="2 3">SST1</strain>
    </source>
</reference>
<dbReference type="EMBL" id="QNTT01000003">
    <property type="protein sequence ID" value="RBA40132.1"/>
    <property type="molecule type" value="Genomic_DNA"/>
</dbReference>
<protein>
    <submittedName>
        <fullName evidence="2">SAM-dependent methyltransferase</fullName>
    </submittedName>
</protein>
<dbReference type="InterPro" id="IPR029063">
    <property type="entry name" value="SAM-dependent_MTases_sf"/>
</dbReference>
<evidence type="ECO:0000313" key="3">
    <source>
        <dbReference type="Proteomes" id="UP000252187"/>
    </source>
</evidence>
<feature type="domain" description="Methyltransferase type 11" evidence="1">
    <location>
        <begin position="89"/>
        <end position="188"/>
    </location>
</feature>